<dbReference type="PANTHER" id="PTHR38773">
    <property type="entry name" value="PROTEIN SPRT"/>
    <property type="match status" value="1"/>
</dbReference>
<dbReference type="PANTHER" id="PTHR38773:SF1">
    <property type="entry name" value="PROTEIN SPRT"/>
    <property type="match status" value="1"/>
</dbReference>
<dbReference type="Proteomes" id="UP000009230">
    <property type="component" value="Chromosome"/>
</dbReference>
<proteinExistence type="predicted"/>
<dbReference type="eggNOG" id="COG3091">
    <property type="taxonomic scope" value="Bacteria"/>
</dbReference>
<dbReference type="AlphaFoldDB" id="F6D024"/>
<gene>
    <name evidence="2" type="ordered locus">Mar181_1726</name>
</gene>
<reference evidence="2 3" key="1">
    <citation type="journal article" date="2012" name="Stand. Genomic Sci.">
        <title>Complete genome sequence of Marinomonas posidonica type strain (IVIA-Po-181(T)).</title>
        <authorList>
            <person name="Lucas-Elio P."/>
            <person name="Goodwin L."/>
            <person name="Woyke T."/>
            <person name="Pitluck S."/>
            <person name="Nolan M."/>
            <person name="Kyrpides N.C."/>
            <person name="Detter J.C."/>
            <person name="Copeland A."/>
            <person name="Lu M."/>
            <person name="Bruce D."/>
            <person name="Detter C."/>
            <person name="Tapia R."/>
            <person name="Han S."/>
            <person name="Land M.L."/>
            <person name="Ivanova N."/>
            <person name="Mikhailova N."/>
            <person name="Johnston A.W."/>
            <person name="Sanchez-Amat A."/>
        </authorList>
    </citation>
    <scope>NUCLEOTIDE SEQUENCE [LARGE SCALE GENOMIC DNA]</scope>
    <source>
        <strain evidence="3">CECT 7376 / NCIMB 14433 / IVIA-Po-181</strain>
    </source>
</reference>
<evidence type="ECO:0000313" key="3">
    <source>
        <dbReference type="Proteomes" id="UP000009230"/>
    </source>
</evidence>
<dbReference type="NCBIfam" id="NF003421">
    <property type="entry name" value="PRK04860.1"/>
    <property type="match status" value="1"/>
</dbReference>
<dbReference type="OrthoDB" id="267364at2"/>
<accession>F6D024</accession>
<dbReference type="InterPro" id="IPR006640">
    <property type="entry name" value="SprT-like_domain"/>
</dbReference>
<dbReference type="KEGG" id="mpc:Mar181_1726"/>
<dbReference type="GO" id="GO:0006950">
    <property type="term" value="P:response to stress"/>
    <property type="evidence" value="ECO:0007669"/>
    <property type="project" value="UniProtKB-ARBA"/>
</dbReference>
<feature type="domain" description="SprT-like" evidence="1">
    <location>
        <begin position="20"/>
        <end position="168"/>
    </location>
</feature>
<dbReference type="SMART" id="SM00731">
    <property type="entry name" value="SprT"/>
    <property type="match status" value="1"/>
</dbReference>
<sequence length="182" mass="21415">MFDCMNTNTSIDLEILELQHQVELCFELAETFFNHKFQPSHCNFKQKGRAAGTAHLQKNELRFNHFMYQQDPVEFLNTVVPHEVAHIIVYQIYGTSVRPHGKEWQAVMKKVYQLSPNRTHTFDLPPTKNSYLYACTCRQHEFTKRRHSRAQKGVEYICKQCHSCLTFIKDMHQTESATSNDM</sequence>
<keyword evidence="3" id="KW-1185">Reference proteome</keyword>
<dbReference type="STRING" id="491952.Mar181_1726"/>
<dbReference type="HOGENOM" id="CLU_113336_0_1_6"/>
<dbReference type="EMBL" id="CP002771">
    <property type="protein sequence ID" value="AEF54764.1"/>
    <property type="molecule type" value="Genomic_DNA"/>
</dbReference>
<evidence type="ECO:0000259" key="1">
    <source>
        <dbReference type="SMART" id="SM00731"/>
    </source>
</evidence>
<dbReference type="Pfam" id="PF10263">
    <property type="entry name" value="SprT-like"/>
    <property type="match status" value="1"/>
</dbReference>
<evidence type="ECO:0000313" key="2">
    <source>
        <dbReference type="EMBL" id="AEF54764.1"/>
    </source>
</evidence>
<name>F6D024_MARPP</name>
<organism evidence="2 3">
    <name type="scientific">Marinomonas posidonica (strain CECT 7376 / NCIMB 14433 / IVIA-Po-181)</name>
    <dbReference type="NCBI Taxonomy" id="491952"/>
    <lineage>
        <taxon>Bacteria</taxon>
        <taxon>Pseudomonadati</taxon>
        <taxon>Pseudomonadota</taxon>
        <taxon>Gammaproteobacteria</taxon>
        <taxon>Oceanospirillales</taxon>
        <taxon>Oceanospirillaceae</taxon>
        <taxon>Marinomonas</taxon>
    </lineage>
</organism>
<protein>
    <recommendedName>
        <fullName evidence="1">SprT-like domain-containing protein</fullName>
    </recommendedName>
</protein>